<keyword evidence="2" id="KW-1185">Reference proteome</keyword>
<reference evidence="1" key="1">
    <citation type="submission" date="2023-04" db="EMBL/GenBank/DDBJ databases">
        <title>Draft Genome sequencing of Naganishia species isolated from polar environments using Oxford Nanopore Technology.</title>
        <authorList>
            <person name="Leo P."/>
            <person name="Venkateswaran K."/>
        </authorList>
    </citation>
    <scope>NUCLEOTIDE SEQUENCE</scope>
    <source>
        <strain evidence="1">MNA-CCFEE 5262</strain>
    </source>
</reference>
<proteinExistence type="predicted"/>
<protein>
    <submittedName>
        <fullName evidence="1">Uncharacterized protein</fullName>
    </submittedName>
</protein>
<comment type="caution">
    <text evidence="1">The sequence shown here is derived from an EMBL/GenBank/DDBJ whole genome shotgun (WGS) entry which is preliminary data.</text>
</comment>
<dbReference type="EMBL" id="JASBWS010000010">
    <property type="protein sequence ID" value="KAJ9114191.1"/>
    <property type="molecule type" value="Genomic_DNA"/>
</dbReference>
<name>A0ACC2WTR2_9TREE</name>
<accession>A0ACC2WTR2</accession>
<evidence type="ECO:0000313" key="1">
    <source>
        <dbReference type="EMBL" id="KAJ9114191.1"/>
    </source>
</evidence>
<organism evidence="1 2">
    <name type="scientific">Naganishia adeliensis</name>
    <dbReference type="NCBI Taxonomy" id="92952"/>
    <lineage>
        <taxon>Eukaryota</taxon>
        <taxon>Fungi</taxon>
        <taxon>Dikarya</taxon>
        <taxon>Basidiomycota</taxon>
        <taxon>Agaricomycotina</taxon>
        <taxon>Tremellomycetes</taxon>
        <taxon>Filobasidiales</taxon>
        <taxon>Filobasidiaceae</taxon>
        <taxon>Naganishia</taxon>
    </lineage>
</organism>
<sequence>MSAVEDQSLLSAVLGFFVPTAQCEEESPAPENSHSGEAVAATTEENNANEDSEEQEEAGGADEEEEEEPEDVSLASGDSVIGRRGVMDVRDVDKGLRKAFEE</sequence>
<gene>
    <name evidence="1" type="ORF">QFC20_001707</name>
</gene>
<evidence type="ECO:0000313" key="2">
    <source>
        <dbReference type="Proteomes" id="UP001230649"/>
    </source>
</evidence>
<dbReference type="Proteomes" id="UP001230649">
    <property type="component" value="Unassembled WGS sequence"/>
</dbReference>